<organism evidence="7 8">
    <name type="scientific">Oligosphaera ethanolica</name>
    <dbReference type="NCBI Taxonomy" id="760260"/>
    <lineage>
        <taxon>Bacteria</taxon>
        <taxon>Pseudomonadati</taxon>
        <taxon>Lentisphaerota</taxon>
        <taxon>Oligosphaeria</taxon>
        <taxon>Oligosphaerales</taxon>
        <taxon>Oligosphaeraceae</taxon>
        <taxon>Oligosphaera</taxon>
    </lineage>
</organism>
<comment type="caution">
    <text evidence="7">The sequence shown here is derived from an EMBL/GenBank/DDBJ whole genome shotgun (WGS) entry which is preliminary data.</text>
</comment>
<keyword evidence="6 7" id="KW-0413">Isomerase</keyword>
<accession>A0AAE3VI52</accession>
<protein>
    <recommendedName>
        <fullName evidence="5">Uronate isomerase</fullName>
        <ecNumber evidence="4">5.3.1.12</ecNumber>
    </recommendedName>
</protein>
<keyword evidence="8" id="KW-1185">Reference proteome</keyword>
<evidence type="ECO:0000313" key="7">
    <source>
        <dbReference type="EMBL" id="MDQ0290972.1"/>
    </source>
</evidence>
<dbReference type="Gene3D" id="1.10.2020.10">
    <property type="entry name" value="uronate isomerase, domain 2, chain A"/>
    <property type="match status" value="1"/>
</dbReference>
<dbReference type="GO" id="GO:0042840">
    <property type="term" value="P:D-glucuronate catabolic process"/>
    <property type="evidence" value="ECO:0007669"/>
    <property type="project" value="TreeGrafter"/>
</dbReference>
<evidence type="ECO:0000256" key="5">
    <source>
        <dbReference type="ARBA" id="ARBA00020555"/>
    </source>
</evidence>
<dbReference type="GO" id="GO:0019698">
    <property type="term" value="P:D-galacturonate catabolic process"/>
    <property type="evidence" value="ECO:0007669"/>
    <property type="project" value="TreeGrafter"/>
</dbReference>
<dbReference type="SUPFAM" id="SSF51556">
    <property type="entry name" value="Metallo-dependent hydrolases"/>
    <property type="match status" value="1"/>
</dbReference>
<dbReference type="Gene3D" id="3.20.20.140">
    <property type="entry name" value="Metal-dependent hydrolases"/>
    <property type="match status" value="1"/>
</dbReference>
<proteinExistence type="inferred from homology"/>
<gene>
    <name evidence="7" type="ORF">J3R75_003079</name>
</gene>
<dbReference type="GO" id="GO:0008880">
    <property type="term" value="F:glucuronate isomerase activity"/>
    <property type="evidence" value="ECO:0007669"/>
    <property type="project" value="UniProtKB-EC"/>
</dbReference>
<dbReference type="AlphaFoldDB" id="A0AAE3VI52"/>
<evidence type="ECO:0000256" key="1">
    <source>
        <dbReference type="ARBA" id="ARBA00001165"/>
    </source>
</evidence>
<evidence type="ECO:0000256" key="3">
    <source>
        <dbReference type="ARBA" id="ARBA00008397"/>
    </source>
</evidence>
<dbReference type="InterPro" id="IPR003766">
    <property type="entry name" value="Uronate_isomerase"/>
</dbReference>
<dbReference type="PANTHER" id="PTHR30068:SF4">
    <property type="entry name" value="URONATE ISOMERASE"/>
    <property type="match status" value="1"/>
</dbReference>
<dbReference type="Pfam" id="PF02614">
    <property type="entry name" value="UxaC"/>
    <property type="match status" value="1"/>
</dbReference>
<dbReference type="PANTHER" id="PTHR30068">
    <property type="entry name" value="URONATE ISOMERASE"/>
    <property type="match status" value="1"/>
</dbReference>
<dbReference type="Proteomes" id="UP001238163">
    <property type="component" value="Unassembled WGS sequence"/>
</dbReference>
<dbReference type="EC" id="5.3.1.12" evidence="4"/>
<evidence type="ECO:0000256" key="6">
    <source>
        <dbReference type="ARBA" id="ARBA00023235"/>
    </source>
</evidence>
<comment type="similarity">
    <text evidence="3">Belongs to the metallo-dependent hydrolases superfamily. Uronate isomerase family.</text>
</comment>
<name>A0AAE3VI52_9BACT</name>
<comment type="catalytic activity">
    <reaction evidence="1">
        <text>D-glucuronate = D-fructuronate</text>
        <dbReference type="Rhea" id="RHEA:13049"/>
        <dbReference type="ChEBI" id="CHEBI:58720"/>
        <dbReference type="ChEBI" id="CHEBI:59863"/>
        <dbReference type="EC" id="5.3.1.12"/>
    </reaction>
</comment>
<dbReference type="InterPro" id="IPR032466">
    <property type="entry name" value="Metal_Hydrolase"/>
</dbReference>
<dbReference type="RefSeq" id="WP_307263090.1">
    <property type="nucleotide sequence ID" value="NZ_JAUSVL010000001.1"/>
</dbReference>
<evidence type="ECO:0000256" key="2">
    <source>
        <dbReference type="ARBA" id="ARBA00004892"/>
    </source>
</evidence>
<comment type="pathway">
    <text evidence="2">Carbohydrate metabolism; pentose and glucuronate interconversion.</text>
</comment>
<evidence type="ECO:0000313" key="8">
    <source>
        <dbReference type="Proteomes" id="UP001238163"/>
    </source>
</evidence>
<evidence type="ECO:0000256" key="4">
    <source>
        <dbReference type="ARBA" id="ARBA00012546"/>
    </source>
</evidence>
<sequence length="456" mass="51653">MAFLDAHYLLQGKTSEAIYADIADLPIIDAHNHCDVKALSENRCFSDIWEAEGATDHYVWECLRKCGVQEEYLTGKNRSNQEKWLAMAAAFDKVAGNPTYEWIHLDLKRRLGIDELISAENAQLIWDKSKAVLNRPDMAQQELIKQMKVEAMCSTDDPVDTLEYHLALQKSPLAGVVRPTFRPDRAMNVYKPDWADYLAQLERRWQTHCNSIDDLIAVLQKAHDFFATLGCKASDHGMTVPYGYQVSTADANEIFLRARDRKKLSKNDVVAFMSYVFNEVAEMDAKKDWVFQIHIGAVRDTRDSLFNSIGADVGGDISDHLTDYVTPLLPLLNRFDHRLKIVLYNMNPIHNATLAQLTRAFGEKVSLGLAWWLNDSYIGMKTQLDYVGSVDVLSNLAGMVSDSRKILSYGSRHEVFRRTLSRSLAGMVDQGQMPCEVAKRLAVSLAYERPKALFGF</sequence>
<reference evidence="7" key="1">
    <citation type="submission" date="2023-07" db="EMBL/GenBank/DDBJ databases">
        <title>Genomic Encyclopedia of Type Strains, Phase IV (KMG-IV): sequencing the most valuable type-strain genomes for metagenomic binning, comparative biology and taxonomic classification.</title>
        <authorList>
            <person name="Goeker M."/>
        </authorList>
    </citation>
    <scope>NUCLEOTIDE SEQUENCE</scope>
    <source>
        <strain evidence="7">DSM 24202</strain>
    </source>
</reference>
<dbReference type="EMBL" id="JAUSVL010000001">
    <property type="protein sequence ID" value="MDQ0290972.1"/>
    <property type="molecule type" value="Genomic_DNA"/>
</dbReference>
<dbReference type="NCBIfam" id="NF002794">
    <property type="entry name" value="PRK02925.1"/>
    <property type="match status" value="1"/>
</dbReference>